<keyword evidence="2" id="KW-0121">Carboxypeptidase</keyword>
<dbReference type="InterPro" id="IPR001563">
    <property type="entry name" value="Peptidase_S10"/>
</dbReference>
<dbReference type="PRINTS" id="PR00724">
    <property type="entry name" value="CRBOXYPTASEC"/>
</dbReference>
<comment type="caution">
    <text evidence="8">The sequence shown here is derived from an EMBL/GenBank/DDBJ whole genome shotgun (WGS) entry which is preliminary data.</text>
</comment>
<feature type="chain" id="PRO_5035418647" evidence="7">
    <location>
        <begin position="16"/>
        <end position="612"/>
    </location>
</feature>
<evidence type="ECO:0000256" key="7">
    <source>
        <dbReference type="SAM" id="SignalP"/>
    </source>
</evidence>
<dbReference type="Gene3D" id="3.40.50.1820">
    <property type="entry name" value="alpha/beta hydrolase"/>
    <property type="match status" value="1"/>
</dbReference>
<feature type="signal peptide" evidence="7">
    <location>
        <begin position="1"/>
        <end position="15"/>
    </location>
</feature>
<evidence type="ECO:0000256" key="1">
    <source>
        <dbReference type="ARBA" id="ARBA00009431"/>
    </source>
</evidence>
<dbReference type="GO" id="GO:0006508">
    <property type="term" value="P:proteolysis"/>
    <property type="evidence" value="ECO:0007669"/>
    <property type="project" value="UniProtKB-KW"/>
</dbReference>
<dbReference type="PANTHER" id="PTHR11802:SF189">
    <property type="entry name" value="CARBOXYPEPTIDASE"/>
    <property type="match status" value="1"/>
</dbReference>
<organism evidence="8 9">
    <name type="scientific">Plectosphaerella cucumerina</name>
    <dbReference type="NCBI Taxonomy" id="40658"/>
    <lineage>
        <taxon>Eukaryota</taxon>
        <taxon>Fungi</taxon>
        <taxon>Dikarya</taxon>
        <taxon>Ascomycota</taxon>
        <taxon>Pezizomycotina</taxon>
        <taxon>Sordariomycetes</taxon>
        <taxon>Hypocreomycetidae</taxon>
        <taxon>Glomerellales</taxon>
        <taxon>Plectosphaerellaceae</taxon>
        <taxon>Plectosphaerella</taxon>
    </lineage>
</organism>
<comment type="similarity">
    <text evidence="1">Belongs to the peptidase S10 family.</text>
</comment>
<keyword evidence="4 7" id="KW-0732">Signal</keyword>
<evidence type="ECO:0000313" key="8">
    <source>
        <dbReference type="EMBL" id="KAH7363469.1"/>
    </source>
</evidence>
<dbReference type="GO" id="GO:0004185">
    <property type="term" value="F:serine-type carboxypeptidase activity"/>
    <property type="evidence" value="ECO:0007669"/>
    <property type="project" value="InterPro"/>
</dbReference>
<evidence type="ECO:0000256" key="2">
    <source>
        <dbReference type="ARBA" id="ARBA00022645"/>
    </source>
</evidence>
<evidence type="ECO:0000256" key="5">
    <source>
        <dbReference type="ARBA" id="ARBA00022801"/>
    </source>
</evidence>
<reference evidence="8" key="1">
    <citation type="journal article" date="2021" name="Nat. Commun.">
        <title>Genetic determinants of endophytism in the Arabidopsis root mycobiome.</title>
        <authorList>
            <person name="Mesny F."/>
            <person name="Miyauchi S."/>
            <person name="Thiergart T."/>
            <person name="Pickel B."/>
            <person name="Atanasova L."/>
            <person name="Karlsson M."/>
            <person name="Huettel B."/>
            <person name="Barry K.W."/>
            <person name="Haridas S."/>
            <person name="Chen C."/>
            <person name="Bauer D."/>
            <person name="Andreopoulos W."/>
            <person name="Pangilinan J."/>
            <person name="LaButti K."/>
            <person name="Riley R."/>
            <person name="Lipzen A."/>
            <person name="Clum A."/>
            <person name="Drula E."/>
            <person name="Henrissat B."/>
            <person name="Kohler A."/>
            <person name="Grigoriev I.V."/>
            <person name="Martin F.M."/>
            <person name="Hacquard S."/>
        </authorList>
    </citation>
    <scope>NUCLEOTIDE SEQUENCE</scope>
    <source>
        <strain evidence="8">MPI-CAGE-AT-0016</strain>
    </source>
</reference>
<evidence type="ECO:0000256" key="4">
    <source>
        <dbReference type="ARBA" id="ARBA00022729"/>
    </source>
</evidence>
<dbReference type="Proteomes" id="UP000813385">
    <property type="component" value="Unassembled WGS sequence"/>
</dbReference>
<dbReference type="GO" id="GO:0000324">
    <property type="term" value="C:fungal-type vacuole"/>
    <property type="evidence" value="ECO:0007669"/>
    <property type="project" value="TreeGrafter"/>
</dbReference>
<dbReference type="InterPro" id="IPR029058">
    <property type="entry name" value="AB_hydrolase_fold"/>
</dbReference>
<keyword evidence="3" id="KW-0645">Protease</keyword>
<dbReference type="OrthoDB" id="443318at2759"/>
<dbReference type="EMBL" id="JAGPXD010000003">
    <property type="protein sequence ID" value="KAH7363469.1"/>
    <property type="molecule type" value="Genomic_DNA"/>
</dbReference>
<sequence length="612" mass="66111">MRSLHLLSLLGAANAFVATPKGLDVVLSEKFPGAKISYKPNTLCETTPGVRSFAGYVTLPKSMVPDATTWADNQTANIFFWFFEAREDAATAPTSIFIGGGPGTTSFEDSSLFPCAVATNSTTLNEFSFNNKVNMLYIDQPVGTGFSYVDLANGTFDHVTQVFTPGAEAEDLNITHVPATLDRNPATVHNSAMASARTLWRFAQVWFNEFPERPQNTDLSIWTVSYGGFYGPVTTSYILSQNDLIAEGRPTLANATILPMKTLGILNGCIDSRAMAPGIPEFAFNNTYGIKAYSRDVYDQAVANITRPDTGCIALIDSCRALAAEGDPNFTGTNQTVNSACYLATEYCFLVIENAASRYSTLSPFDVTFSLPAIFPVLHQETFFNQPWVQAELGVPLNFTTSNPNIVPSFFGAGDPARVDMSFLSHVLKSNVNVAMVFGDRDARCNWYSAEDISLSVPFNESDQFAAAGYASIETNSTYDGGLVREHAGLSFSRVFQAGHSAAGYQPETIQRIFDRAMFRRDVATGDVDLKQDSTYATSGPSDVRGVLSQRPAPISNVCTVYSAPFVCTPEQLQSLADGSAVVRDWIVVEPAGIPINGTSGGGGSGCHRSRR</sequence>
<evidence type="ECO:0000256" key="3">
    <source>
        <dbReference type="ARBA" id="ARBA00022670"/>
    </source>
</evidence>
<evidence type="ECO:0000313" key="9">
    <source>
        <dbReference type="Proteomes" id="UP000813385"/>
    </source>
</evidence>
<dbReference type="AlphaFoldDB" id="A0A8K0TFA7"/>
<proteinExistence type="inferred from homology"/>
<keyword evidence="9" id="KW-1185">Reference proteome</keyword>
<accession>A0A8K0TFA7</accession>
<dbReference type="PANTHER" id="PTHR11802">
    <property type="entry name" value="SERINE PROTEASE FAMILY S10 SERINE CARBOXYPEPTIDASE"/>
    <property type="match status" value="1"/>
</dbReference>
<keyword evidence="5 8" id="KW-0378">Hydrolase</keyword>
<evidence type="ECO:0000256" key="6">
    <source>
        <dbReference type="ARBA" id="ARBA00023180"/>
    </source>
</evidence>
<keyword evidence="6" id="KW-0325">Glycoprotein</keyword>
<dbReference type="SUPFAM" id="SSF53474">
    <property type="entry name" value="alpha/beta-Hydrolases"/>
    <property type="match status" value="1"/>
</dbReference>
<name>A0A8K0TFA7_9PEZI</name>
<protein>
    <submittedName>
        <fullName evidence="8">Alpha/Beta hydrolase protein</fullName>
    </submittedName>
</protein>
<gene>
    <name evidence="8" type="ORF">B0T11DRAFT_353701</name>
</gene>
<dbReference type="Pfam" id="PF00450">
    <property type="entry name" value="Peptidase_S10"/>
    <property type="match status" value="1"/>
</dbReference>